<dbReference type="InterPro" id="IPR052053">
    <property type="entry name" value="IM_YidH-like"/>
</dbReference>
<dbReference type="AlphaFoldDB" id="A0A507BMI2"/>
<evidence type="ECO:0000256" key="2">
    <source>
        <dbReference type="ARBA" id="ARBA00022475"/>
    </source>
</evidence>
<reference evidence="9 10" key="1">
    <citation type="submission" date="2019-06" db="EMBL/GenBank/DDBJ databases">
        <title>Draft genome sequence of the filamentous fungus Phialemoniopsis curvata isolated from diesel fuel.</title>
        <authorList>
            <person name="Varaljay V.A."/>
            <person name="Lyon W.J."/>
            <person name="Crouch A.L."/>
            <person name="Drake C.E."/>
            <person name="Hollomon J.M."/>
            <person name="Nadeau L.J."/>
            <person name="Nunn H.S."/>
            <person name="Stevenson B.S."/>
            <person name="Bojanowski C.L."/>
            <person name="Crookes-Goodson W.J."/>
        </authorList>
    </citation>
    <scope>NUCLEOTIDE SEQUENCE [LARGE SCALE GENOMIC DNA]</scope>
    <source>
        <strain evidence="9 10">D216</strain>
    </source>
</reference>
<protein>
    <recommendedName>
        <fullName evidence="8">DUF202 domain-containing protein</fullName>
    </recommendedName>
</protein>
<feature type="region of interest" description="Disordered" evidence="6">
    <location>
        <begin position="1"/>
        <end position="72"/>
    </location>
</feature>
<dbReference type="GeneID" id="41979393"/>
<dbReference type="RefSeq" id="XP_030999689.1">
    <property type="nucleotide sequence ID" value="XM_031134731.1"/>
</dbReference>
<comment type="subcellular location">
    <subcellularLocation>
        <location evidence="1">Cell membrane</location>
        <topology evidence="1">Multi-pass membrane protein</topology>
    </subcellularLocation>
</comment>
<dbReference type="Pfam" id="PF02656">
    <property type="entry name" value="DUF202"/>
    <property type="match status" value="1"/>
</dbReference>
<dbReference type="GO" id="GO:0005886">
    <property type="term" value="C:plasma membrane"/>
    <property type="evidence" value="ECO:0007669"/>
    <property type="project" value="UniProtKB-SubCell"/>
</dbReference>
<feature type="transmembrane region" description="Helical" evidence="7">
    <location>
        <begin position="171"/>
        <end position="191"/>
    </location>
</feature>
<keyword evidence="5 7" id="KW-0472">Membrane</keyword>
<evidence type="ECO:0000256" key="6">
    <source>
        <dbReference type="SAM" id="MobiDB-lite"/>
    </source>
</evidence>
<feature type="compositionally biased region" description="Polar residues" evidence="6">
    <location>
        <begin position="45"/>
        <end position="56"/>
    </location>
</feature>
<name>A0A507BMI2_9PEZI</name>
<evidence type="ECO:0000256" key="1">
    <source>
        <dbReference type="ARBA" id="ARBA00004651"/>
    </source>
</evidence>
<evidence type="ECO:0000256" key="7">
    <source>
        <dbReference type="SAM" id="Phobius"/>
    </source>
</evidence>
<evidence type="ECO:0000256" key="4">
    <source>
        <dbReference type="ARBA" id="ARBA00022989"/>
    </source>
</evidence>
<dbReference type="EMBL" id="SKBQ01000126">
    <property type="protein sequence ID" value="TPX17978.1"/>
    <property type="molecule type" value="Genomic_DNA"/>
</dbReference>
<feature type="domain" description="DUF202" evidence="8">
    <location>
        <begin position="119"/>
        <end position="199"/>
    </location>
</feature>
<evidence type="ECO:0000313" key="9">
    <source>
        <dbReference type="EMBL" id="TPX17978.1"/>
    </source>
</evidence>
<feature type="transmembrane region" description="Helical" evidence="7">
    <location>
        <begin position="128"/>
        <end position="151"/>
    </location>
</feature>
<sequence>MDHDSSADETTGIMMGGRGGRGGRARHVNYSSTLQDHAGPRARRTPTNVSRNNSGLSPVLPPPAVGTPGADDGAAAAAAAVNGGADRRDGADVASQGLWQRIWANFQSIELENKGSVARDHLALERTFLAWLRTSLAFASIGVAITQLFRLNTSFAGGSPASGGRDTLRQVGKPLGVTFLAISILMLFLGYRRYFTSQKWIMKGKFPASRGTVILVTLVAFALMVSSLIVVVVVQPHSVES</sequence>
<dbReference type="InterPro" id="IPR003807">
    <property type="entry name" value="DUF202"/>
</dbReference>
<keyword evidence="3 7" id="KW-0812">Transmembrane</keyword>
<evidence type="ECO:0000259" key="8">
    <source>
        <dbReference type="Pfam" id="PF02656"/>
    </source>
</evidence>
<dbReference type="InParanoid" id="A0A507BMI2"/>
<gene>
    <name evidence="9" type="ORF">E0L32_011946</name>
</gene>
<keyword evidence="4 7" id="KW-1133">Transmembrane helix</keyword>
<keyword evidence="10" id="KW-1185">Reference proteome</keyword>
<dbReference type="PANTHER" id="PTHR34187">
    <property type="entry name" value="FGR18P"/>
    <property type="match status" value="1"/>
</dbReference>
<accession>A0A507BMI2</accession>
<comment type="caution">
    <text evidence="9">The sequence shown here is derived from an EMBL/GenBank/DDBJ whole genome shotgun (WGS) entry which is preliminary data.</text>
</comment>
<evidence type="ECO:0000313" key="10">
    <source>
        <dbReference type="Proteomes" id="UP000319257"/>
    </source>
</evidence>
<dbReference type="OrthoDB" id="199599at2759"/>
<proteinExistence type="predicted"/>
<dbReference type="PANTHER" id="PTHR34187:SF2">
    <property type="entry name" value="DUF202 DOMAIN-CONTAINING PROTEIN"/>
    <property type="match status" value="1"/>
</dbReference>
<dbReference type="STRING" id="1093900.A0A507BMI2"/>
<keyword evidence="2" id="KW-1003">Cell membrane</keyword>
<feature type="transmembrane region" description="Helical" evidence="7">
    <location>
        <begin position="212"/>
        <end position="234"/>
    </location>
</feature>
<evidence type="ECO:0000256" key="5">
    <source>
        <dbReference type="ARBA" id="ARBA00023136"/>
    </source>
</evidence>
<dbReference type="Proteomes" id="UP000319257">
    <property type="component" value="Unassembled WGS sequence"/>
</dbReference>
<organism evidence="9 10">
    <name type="scientific">Thyridium curvatum</name>
    <dbReference type="NCBI Taxonomy" id="1093900"/>
    <lineage>
        <taxon>Eukaryota</taxon>
        <taxon>Fungi</taxon>
        <taxon>Dikarya</taxon>
        <taxon>Ascomycota</taxon>
        <taxon>Pezizomycotina</taxon>
        <taxon>Sordariomycetes</taxon>
        <taxon>Sordariomycetidae</taxon>
        <taxon>Thyridiales</taxon>
        <taxon>Thyridiaceae</taxon>
        <taxon>Thyridium</taxon>
    </lineage>
</organism>
<evidence type="ECO:0000256" key="3">
    <source>
        <dbReference type="ARBA" id="ARBA00022692"/>
    </source>
</evidence>